<sequence length="370" mass="44171">MPLTNAEKQRRYREKRDSDPNRRAEFLARCKSKYQSDIGVGKRKRIIEMTPREQRNQRKEWRKIKSKQRKRKKSNHNILTPPSSPQPAPEQIPPEHHSTRRKKRLMAKCYRDNDQLRLEIEKQKRLAHRLQMRLLRLKRKSSLNTPTGQDTRRSKARKLLRHWSTEKGKGSRAKRRLMKKSSKESTTNTEAVNEFRFTAGRQRQKKGSLSKRLTDRVCSFYERDDIRRITPGIKDTVTKNGIEKQRRVMTESIEIIHERFILENTDIRISYPTFCRMRPFWVQPPMDSDRETCACKYHENMQFLVNSLHGLNCLPSKRLQEIVKMFACDINKMNGPCMECKEVILQSETDSTINTEWFQWKSRERSHTNS</sequence>
<feature type="compositionally biased region" description="Basic residues" evidence="2">
    <location>
        <begin position="60"/>
        <end position="75"/>
    </location>
</feature>
<dbReference type="AlphaFoldDB" id="A0A8S3RGH7"/>
<feature type="coiled-coil region" evidence="1">
    <location>
        <begin position="106"/>
        <end position="140"/>
    </location>
</feature>
<dbReference type="EMBL" id="CAJPWZ010001032">
    <property type="protein sequence ID" value="CAG2205887.1"/>
    <property type="molecule type" value="Genomic_DNA"/>
</dbReference>
<reference evidence="3" key="1">
    <citation type="submission" date="2021-03" db="EMBL/GenBank/DDBJ databases">
        <authorList>
            <person name="Bekaert M."/>
        </authorList>
    </citation>
    <scope>NUCLEOTIDE SEQUENCE</scope>
</reference>
<proteinExistence type="predicted"/>
<evidence type="ECO:0000313" key="3">
    <source>
        <dbReference type="EMBL" id="CAG2205887.1"/>
    </source>
</evidence>
<comment type="caution">
    <text evidence="3">The sequence shown here is derived from an EMBL/GenBank/DDBJ whole genome shotgun (WGS) entry which is preliminary data.</text>
</comment>
<evidence type="ECO:0000256" key="1">
    <source>
        <dbReference type="SAM" id="Coils"/>
    </source>
</evidence>
<gene>
    <name evidence="3" type="ORF">MEDL_20254</name>
</gene>
<keyword evidence="4" id="KW-1185">Reference proteome</keyword>
<feature type="compositionally biased region" description="Basic and acidic residues" evidence="2">
    <location>
        <begin position="14"/>
        <end position="28"/>
    </location>
</feature>
<keyword evidence="1" id="KW-0175">Coiled coil</keyword>
<feature type="region of interest" description="Disordered" evidence="2">
    <location>
        <begin position="1"/>
        <end position="103"/>
    </location>
</feature>
<name>A0A8S3RGH7_MYTED</name>
<evidence type="ECO:0000313" key="4">
    <source>
        <dbReference type="Proteomes" id="UP000683360"/>
    </source>
</evidence>
<dbReference type="Proteomes" id="UP000683360">
    <property type="component" value="Unassembled WGS sequence"/>
</dbReference>
<protein>
    <submittedName>
        <fullName evidence="3">Uncharacterized protein</fullName>
    </submittedName>
</protein>
<feature type="region of interest" description="Disordered" evidence="2">
    <location>
        <begin position="163"/>
        <end position="189"/>
    </location>
</feature>
<dbReference type="OrthoDB" id="6375801at2759"/>
<organism evidence="3 4">
    <name type="scientific">Mytilus edulis</name>
    <name type="common">Blue mussel</name>
    <dbReference type="NCBI Taxonomy" id="6550"/>
    <lineage>
        <taxon>Eukaryota</taxon>
        <taxon>Metazoa</taxon>
        <taxon>Spiralia</taxon>
        <taxon>Lophotrochozoa</taxon>
        <taxon>Mollusca</taxon>
        <taxon>Bivalvia</taxon>
        <taxon>Autobranchia</taxon>
        <taxon>Pteriomorphia</taxon>
        <taxon>Mytilida</taxon>
        <taxon>Mytiloidea</taxon>
        <taxon>Mytilidae</taxon>
        <taxon>Mytilinae</taxon>
        <taxon>Mytilus</taxon>
    </lineage>
</organism>
<accession>A0A8S3RGH7</accession>
<evidence type="ECO:0000256" key="2">
    <source>
        <dbReference type="SAM" id="MobiDB-lite"/>
    </source>
</evidence>
<feature type="compositionally biased region" description="Basic residues" evidence="2">
    <location>
        <begin position="170"/>
        <end position="180"/>
    </location>
</feature>
<feature type="compositionally biased region" description="Pro residues" evidence="2">
    <location>
        <begin position="82"/>
        <end position="92"/>
    </location>
</feature>
<feature type="compositionally biased region" description="Basic and acidic residues" evidence="2">
    <location>
        <begin position="46"/>
        <end position="59"/>
    </location>
</feature>